<dbReference type="OrthoDB" id="538336at2759"/>
<dbReference type="InterPro" id="IPR036250">
    <property type="entry name" value="AcylCo_DH-like_C"/>
</dbReference>
<evidence type="ECO:0000256" key="11">
    <source>
        <dbReference type="ARBA" id="ARBA00023140"/>
    </source>
</evidence>
<evidence type="ECO:0000313" key="18">
    <source>
        <dbReference type="EMBL" id="CCX05738.1"/>
    </source>
</evidence>
<dbReference type="STRING" id="1076935.U4KVS9"/>
<dbReference type="GO" id="GO:0033540">
    <property type="term" value="P:fatty acid beta-oxidation using acyl-CoA oxidase"/>
    <property type="evidence" value="ECO:0007669"/>
    <property type="project" value="UniProtKB-UniPathway"/>
</dbReference>
<keyword evidence="9" id="KW-0560">Oxidoreductase</keyword>
<dbReference type="Gene3D" id="1.20.140.10">
    <property type="entry name" value="Butyryl-CoA Dehydrogenase, subunit A, domain 3"/>
    <property type="match status" value="1"/>
</dbReference>
<feature type="binding site" evidence="14">
    <location>
        <position position="135"/>
    </location>
    <ligand>
        <name>FAD</name>
        <dbReference type="ChEBI" id="CHEBI:57692"/>
    </ligand>
</feature>
<evidence type="ECO:0000313" key="19">
    <source>
        <dbReference type="Proteomes" id="UP000018144"/>
    </source>
</evidence>
<evidence type="ECO:0000259" key="16">
    <source>
        <dbReference type="Pfam" id="PF14749"/>
    </source>
</evidence>
<evidence type="ECO:0000256" key="1">
    <source>
        <dbReference type="ARBA" id="ARBA00001201"/>
    </source>
</evidence>
<evidence type="ECO:0000256" key="5">
    <source>
        <dbReference type="ARBA" id="ARBA00006288"/>
    </source>
</evidence>
<dbReference type="PANTHER" id="PTHR10909">
    <property type="entry name" value="ELECTRON TRANSPORT OXIDOREDUCTASE"/>
    <property type="match status" value="1"/>
</dbReference>
<dbReference type="InterPro" id="IPR046373">
    <property type="entry name" value="Acyl-CoA_Oxase/DH_mid-dom_sf"/>
</dbReference>
<dbReference type="GO" id="GO:0071949">
    <property type="term" value="F:FAD binding"/>
    <property type="evidence" value="ECO:0007669"/>
    <property type="project" value="InterPro"/>
</dbReference>
<evidence type="ECO:0000256" key="4">
    <source>
        <dbReference type="ARBA" id="ARBA00004846"/>
    </source>
</evidence>
<dbReference type="Gene3D" id="1.10.540.10">
    <property type="entry name" value="Acyl-CoA dehydrogenase/oxidase, N-terminal domain"/>
    <property type="match status" value="1"/>
</dbReference>
<dbReference type="eggNOG" id="KOG0136">
    <property type="taxonomic scope" value="Eukaryota"/>
</dbReference>
<evidence type="ECO:0000256" key="9">
    <source>
        <dbReference type="ARBA" id="ARBA00023002"/>
    </source>
</evidence>
<evidence type="ECO:0000256" key="2">
    <source>
        <dbReference type="ARBA" id="ARBA00001974"/>
    </source>
</evidence>
<keyword evidence="10" id="KW-0443">Lipid metabolism</keyword>
<feature type="binding site" evidence="14">
    <location>
        <position position="174"/>
    </location>
    <ligand>
        <name>FAD</name>
        <dbReference type="ChEBI" id="CHEBI:57692"/>
    </ligand>
</feature>
<dbReference type="AlphaFoldDB" id="U4KVS9"/>
<dbReference type="Pfam" id="PF22924">
    <property type="entry name" value="ACOX_C_alpha1"/>
    <property type="match status" value="1"/>
</dbReference>
<dbReference type="GO" id="GO:0055088">
    <property type="term" value="P:lipid homeostasis"/>
    <property type="evidence" value="ECO:0007669"/>
    <property type="project" value="TreeGrafter"/>
</dbReference>
<dbReference type="InterPro" id="IPR037069">
    <property type="entry name" value="AcylCoA_DH/ox_N_sf"/>
</dbReference>
<evidence type="ECO:0000256" key="10">
    <source>
        <dbReference type="ARBA" id="ARBA00023098"/>
    </source>
</evidence>
<feature type="active site" description="Proton acceptor" evidence="13">
    <location>
        <position position="420"/>
    </location>
</feature>
<evidence type="ECO:0000256" key="12">
    <source>
        <dbReference type="PIRNR" id="PIRNR000168"/>
    </source>
</evidence>
<dbReference type="GO" id="GO:0005777">
    <property type="term" value="C:peroxisome"/>
    <property type="evidence" value="ECO:0007669"/>
    <property type="project" value="UniProtKB-SubCell"/>
</dbReference>
<comment type="cofactor">
    <cofactor evidence="2">
        <name>FAD</name>
        <dbReference type="ChEBI" id="CHEBI:57692"/>
    </cofactor>
</comment>
<evidence type="ECO:0000256" key="8">
    <source>
        <dbReference type="ARBA" id="ARBA00022832"/>
    </source>
</evidence>
<keyword evidence="6 12" id="KW-0285">Flavoprotein</keyword>
<comment type="catalytic activity">
    <reaction evidence="1">
        <text>a 2,3-saturated acyl-CoA + O2 = a (2E)-enoyl-CoA + H2O2</text>
        <dbReference type="Rhea" id="RHEA:38959"/>
        <dbReference type="ChEBI" id="CHEBI:15379"/>
        <dbReference type="ChEBI" id="CHEBI:16240"/>
        <dbReference type="ChEBI" id="CHEBI:58856"/>
        <dbReference type="ChEBI" id="CHEBI:65111"/>
        <dbReference type="EC" id="1.3.3.6"/>
    </reaction>
</comment>
<dbReference type="Proteomes" id="UP000018144">
    <property type="component" value="Unassembled WGS sequence"/>
</dbReference>
<evidence type="ECO:0000256" key="7">
    <source>
        <dbReference type="ARBA" id="ARBA00022827"/>
    </source>
</evidence>
<sequence length="635" mass="70044">MPSDLELARATSSVDAESIAALLRTPNERAVRAKLLPIFAADQVFAKTSRPFKNHAQNMLYALEMSKRILELRDTHKWTHEEWKAALDLQNDSLPITLHEGAFATVIEAQGTDAQRDFWIPKCRSYQVIGCYAQTELAHGSNVQGLETIAKFDPATDEYIVSSPRRESTKWWIGGMGVLANHALVQAILELPSGRKGPHLFIVPIRNQTTHRPLPNVTVGDIGPKAYGGFCYMDNGYLHLSSVRIPRANMLQRFASVSADGSYTPAKHDKLSYGSMVALRAGIPINSGWNLARAVTIAIRYCINRRQFSPSKTEVESQVLTYASTKMRLYPLLARSYAYIFAGRSLWALYQQFLESLTKDGDISMLPEIHALSTALKVKATWDCVSGLEEARKCMGGHGFSHMSGVGSLFAAQTPSQTYEGDNYVISQQIARALVKALGFLKQMPDAPLPDSFAYLRLAVNGLRITKDDDLHMLHARTAGLVEELAKEVATNPEKGWTDHSWTAARVAAAHADVFVCSSLPETPLTKLHILSTLVAALPELLETGVVTSAQSAKELRRRQGAEVEGLSIGDVVGLTDAFEFDDWELPGVVGGKEGMVYGKMLKTVEEWDINKGEMGEEIRRMALEITGKGRRSKL</sequence>
<dbReference type="UniPathway" id="UPA00661"/>
<dbReference type="FunFam" id="1.20.140.10:FF:000015">
    <property type="entry name" value="Acyl-coenzyme A oxidase"/>
    <property type="match status" value="1"/>
</dbReference>
<reference evidence="18 19" key="1">
    <citation type="journal article" date="2013" name="PLoS Genet.">
        <title>The genome and development-dependent transcriptomes of Pyronema confluens: a window into fungal evolution.</title>
        <authorList>
            <person name="Traeger S."/>
            <person name="Altegoer F."/>
            <person name="Freitag M."/>
            <person name="Gabaldon T."/>
            <person name="Kempken F."/>
            <person name="Kumar A."/>
            <person name="Marcet-Houben M."/>
            <person name="Poggeler S."/>
            <person name="Stajich J.E."/>
            <person name="Nowrousian M."/>
        </authorList>
    </citation>
    <scope>NUCLEOTIDE SEQUENCE [LARGE SCALE GENOMIC DNA]</scope>
    <source>
        <strain evidence="19">CBS 100304</strain>
        <tissue evidence="18">Vegetative mycelium</tissue>
    </source>
</reference>
<evidence type="ECO:0000256" key="3">
    <source>
        <dbReference type="ARBA" id="ARBA00004275"/>
    </source>
</evidence>
<dbReference type="GO" id="GO:0003997">
    <property type="term" value="F:acyl-CoA oxidase activity"/>
    <property type="evidence" value="ECO:0007669"/>
    <property type="project" value="UniProtKB-EC"/>
</dbReference>
<gene>
    <name evidence="18" type="ORF">PCON_05325</name>
</gene>
<keyword evidence="8" id="KW-0276">Fatty acid metabolism</keyword>
<evidence type="ECO:0000259" key="17">
    <source>
        <dbReference type="Pfam" id="PF22924"/>
    </source>
</evidence>
<organism evidence="18 19">
    <name type="scientific">Pyronema omphalodes (strain CBS 100304)</name>
    <name type="common">Pyronema confluens</name>
    <dbReference type="NCBI Taxonomy" id="1076935"/>
    <lineage>
        <taxon>Eukaryota</taxon>
        <taxon>Fungi</taxon>
        <taxon>Dikarya</taxon>
        <taxon>Ascomycota</taxon>
        <taxon>Pezizomycotina</taxon>
        <taxon>Pezizomycetes</taxon>
        <taxon>Pezizales</taxon>
        <taxon>Pyronemataceae</taxon>
        <taxon>Pyronema</taxon>
    </lineage>
</organism>
<dbReference type="SUPFAM" id="SSF56645">
    <property type="entry name" value="Acyl-CoA dehydrogenase NM domain-like"/>
    <property type="match status" value="1"/>
</dbReference>
<feature type="domain" description="Acyl-coenzyme A oxidase N-terminal" evidence="16">
    <location>
        <begin position="20"/>
        <end position="129"/>
    </location>
</feature>
<comment type="pathway">
    <text evidence="4">Lipid metabolism; peroxisomal fatty acid beta-oxidation.</text>
</comment>
<dbReference type="EMBL" id="HF935269">
    <property type="protein sequence ID" value="CCX05738.1"/>
    <property type="molecule type" value="Genomic_DNA"/>
</dbReference>
<keyword evidence="11" id="KW-0576">Peroxisome</keyword>
<dbReference type="PIRSF" id="PIRSF000168">
    <property type="entry name" value="Acyl-CoA_oxidase"/>
    <property type="match status" value="1"/>
</dbReference>
<dbReference type="GO" id="GO:0005504">
    <property type="term" value="F:fatty acid binding"/>
    <property type="evidence" value="ECO:0007669"/>
    <property type="project" value="TreeGrafter"/>
</dbReference>
<dbReference type="InterPro" id="IPR002655">
    <property type="entry name" value="Acyl-CoA_oxidase_C"/>
</dbReference>
<proteinExistence type="inferred from homology"/>
<dbReference type="Pfam" id="PF01756">
    <property type="entry name" value="ACOX"/>
    <property type="match status" value="1"/>
</dbReference>
<evidence type="ECO:0000259" key="15">
    <source>
        <dbReference type="Pfam" id="PF01756"/>
    </source>
</evidence>
<name>U4KVS9_PYROM</name>
<protein>
    <recommendedName>
        <fullName evidence="12">Acyl-coenzyme A oxidase</fullName>
    </recommendedName>
</protein>
<comment type="similarity">
    <text evidence="5 12">Belongs to the acyl-CoA oxidase family.</text>
</comment>
<dbReference type="SUPFAM" id="SSF47203">
    <property type="entry name" value="Acyl-CoA dehydrogenase C-terminal domain-like"/>
    <property type="match status" value="2"/>
</dbReference>
<dbReference type="PANTHER" id="PTHR10909:SF250">
    <property type="entry name" value="PEROXISOMAL ACYL-COENZYME A OXIDASE 1"/>
    <property type="match status" value="1"/>
</dbReference>
<comment type="subcellular location">
    <subcellularLocation>
        <location evidence="3">Peroxisome</location>
    </subcellularLocation>
</comment>
<evidence type="ECO:0000256" key="13">
    <source>
        <dbReference type="PIRSR" id="PIRSR000168-1"/>
    </source>
</evidence>
<feature type="domain" description="Acyl-CoA oxidase C-alpha1" evidence="17">
    <location>
        <begin position="273"/>
        <end position="435"/>
    </location>
</feature>
<dbReference type="Pfam" id="PF14749">
    <property type="entry name" value="Acyl-CoA_ox_N"/>
    <property type="match status" value="1"/>
</dbReference>
<dbReference type="InterPro" id="IPR012258">
    <property type="entry name" value="Acyl-CoA_oxidase"/>
</dbReference>
<evidence type="ECO:0000256" key="14">
    <source>
        <dbReference type="PIRSR" id="PIRSR000168-2"/>
    </source>
</evidence>
<dbReference type="Gene3D" id="2.40.110.10">
    <property type="entry name" value="Butyryl-CoA Dehydrogenase, subunit A, domain 2"/>
    <property type="match status" value="1"/>
</dbReference>
<evidence type="ECO:0000256" key="6">
    <source>
        <dbReference type="ARBA" id="ARBA00022630"/>
    </source>
</evidence>
<dbReference type="InterPro" id="IPR055060">
    <property type="entry name" value="ACOX_C_alpha1"/>
</dbReference>
<dbReference type="InterPro" id="IPR029320">
    <property type="entry name" value="Acyl-CoA_ox_N"/>
</dbReference>
<keyword evidence="19" id="KW-1185">Reference proteome</keyword>
<feature type="domain" description="Acyl-CoA oxidase C-terminal" evidence="15">
    <location>
        <begin position="471"/>
        <end position="614"/>
    </location>
</feature>
<dbReference type="FunFam" id="2.40.110.10:FF:000003">
    <property type="entry name" value="Acyl-coenzyme A oxidase"/>
    <property type="match status" value="1"/>
</dbReference>
<dbReference type="InterPro" id="IPR009100">
    <property type="entry name" value="AcylCoA_DH/oxidase_NM_dom_sf"/>
</dbReference>
<accession>U4KVS9</accession>
<keyword evidence="7 12" id="KW-0274">FAD</keyword>